<proteinExistence type="predicted"/>
<organism evidence="2">
    <name type="scientific">Nicotiana tabacum</name>
    <name type="common">Common tobacco</name>
    <dbReference type="NCBI Taxonomy" id="4097"/>
    <lineage>
        <taxon>Eukaryota</taxon>
        <taxon>Viridiplantae</taxon>
        <taxon>Streptophyta</taxon>
        <taxon>Embryophyta</taxon>
        <taxon>Tracheophyta</taxon>
        <taxon>Spermatophyta</taxon>
        <taxon>Magnoliopsida</taxon>
        <taxon>eudicotyledons</taxon>
        <taxon>Gunneridae</taxon>
        <taxon>Pentapetalae</taxon>
        <taxon>asterids</taxon>
        <taxon>lamiids</taxon>
        <taxon>Solanales</taxon>
        <taxon>Solanaceae</taxon>
        <taxon>Nicotianoideae</taxon>
        <taxon>Nicotianeae</taxon>
        <taxon>Nicotiana</taxon>
    </lineage>
</organism>
<protein>
    <recommendedName>
        <fullName evidence="1">PB1-like domain-containing protein</fullName>
    </recommendedName>
</protein>
<accession>A0A1S4B930</accession>
<gene>
    <name evidence="2" type="primary">LOC107805815</name>
</gene>
<dbReference type="OrthoDB" id="1292073at2759"/>
<name>A0A1S4B930_TOBAC</name>
<dbReference type="PANTHER" id="PTHR31973">
    <property type="entry name" value="POLYPROTEIN, PUTATIVE-RELATED"/>
    <property type="match status" value="1"/>
</dbReference>
<dbReference type="AlphaFoldDB" id="A0A1S4B930"/>
<sequence>MYIKRNGAIESRPSYGDLPTSSVIEASCFSIKVYHGGLMKQQSTKHYVGAVVDYFDYVKPTDINMTELRKMAEICGYVNDSVIFWHKCGKFGNILRLLSTEVEIEPENEGQTINIQNMQQTIGITEKMAETSNSSSCDEFEDSENEISDFNPMLDKRVTGKQPVEGGRELISAEVQKKLSNEEGDSDCVNSSDTLSLDNGSFDFPKYNPKTDEKSPILALEYTFGNKNESKFAVETHEIKAGKYIKWRKNDKIRIRGTKGFQIKTYNPKHSCKNWHHRYKTITSSFIARRYLDTISSNRDLKVSKFRDTVSQKLKAHVSLPQARRAKRKAVALLDGDTKDQFAMLWDYIDEPERTNPGFKAGCRKIVGVDGCWLKGAMYGTQLLTAVGLDANNNIFPIAYAVVEKETRDTWLDVVRITLMLFWDGVPVTIAAIVLFGS</sequence>
<reference evidence="2" key="1">
    <citation type="submission" date="2025-08" db="UniProtKB">
        <authorList>
            <consortium name="RefSeq"/>
        </authorList>
    </citation>
    <scope>IDENTIFICATION</scope>
</reference>
<evidence type="ECO:0000313" key="2">
    <source>
        <dbReference type="RefSeq" id="XP_016485384.1"/>
    </source>
</evidence>
<dbReference type="Pfam" id="PF26130">
    <property type="entry name" value="PB1-like"/>
    <property type="match status" value="1"/>
</dbReference>
<dbReference type="OMA" id="VESINWD"/>
<evidence type="ECO:0000259" key="1">
    <source>
        <dbReference type="Pfam" id="PF26130"/>
    </source>
</evidence>
<dbReference type="PANTHER" id="PTHR31973:SF192">
    <property type="entry name" value="SWIM-TYPE DOMAIN-CONTAINING PROTEIN"/>
    <property type="match status" value="1"/>
</dbReference>
<dbReference type="RefSeq" id="XP_016485384.1">
    <property type="nucleotide sequence ID" value="XM_016629898.1"/>
</dbReference>
<dbReference type="InterPro" id="IPR058594">
    <property type="entry name" value="PB1-like_dom_pln"/>
</dbReference>
<dbReference type="PaxDb" id="4097-A0A1S4B930"/>
<feature type="domain" description="PB1-like" evidence="1">
    <location>
        <begin position="29"/>
        <end position="103"/>
    </location>
</feature>
<dbReference type="KEGG" id="nta:107805815"/>